<dbReference type="InterPro" id="IPR051052">
    <property type="entry name" value="Diverse_substrate_MTase"/>
</dbReference>
<dbReference type="PANTHER" id="PTHR44942">
    <property type="entry name" value="METHYLTRANSF_11 DOMAIN-CONTAINING PROTEIN"/>
    <property type="match status" value="1"/>
</dbReference>
<protein>
    <submittedName>
        <fullName evidence="5">Class I SAM-dependent methyltransferase</fullName>
    </submittedName>
</protein>
<sequence length="205" mass="22817">MRYDPQVPDRRWNHNIHYHSRLLDALPAQAQSALDVGCGEGMFARELARSIPAVLGIDTHQASIDQAIAQTGGPTPEYLLADFLTYPFEDDSFDVITSIATLHHLDAPAALARMRRLLRPGGVIAILGLAGGTPLRDAPFDIAGAVAHKAYLRNRTYWEHPSPTVQTAPSYAEMRRITAEKLPGSRFRRHLLWRYSVTWTKHAGT</sequence>
<dbReference type="GO" id="GO:0032259">
    <property type="term" value="P:methylation"/>
    <property type="evidence" value="ECO:0007669"/>
    <property type="project" value="UniProtKB-KW"/>
</dbReference>
<feature type="domain" description="Methyltransferase type 11" evidence="4">
    <location>
        <begin position="34"/>
        <end position="126"/>
    </location>
</feature>
<evidence type="ECO:0000313" key="5">
    <source>
        <dbReference type="EMBL" id="MCV7230182.1"/>
    </source>
</evidence>
<dbReference type="Gene3D" id="3.40.50.150">
    <property type="entry name" value="Vaccinia Virus protein VP39"/>
    <property type="match status" value="1"/>
</dbReference>
<accession>A0ABT3CL94</accession>
<evidence type="ECO:0000256" key="1">
    <source>
        <dbReference type="ARBA" id="ARBA00008361"/>
    </source>
</evidence>
<name>A0ABT3CL94_9MYCO</name>
<evidence type="ECO:0000259" key="4">
    <source>
        <dbReference type="Pfam" id="PF08241"/>
    </source>
</evidence>
<evidence type="ECO:0000256" key="2">
    <source>
        <dbReference type="ARBA" id="ARBA00022603"/>
    </source>
</evidence>
<dbReference type="SUPFAM" id="SSF53335">
    <property type="entry name" value="S-adenosyl-L-methionine-dependent methyltransferases"/>
    <property type="match status" value="1"/>
</dbReference>
<proteinExistence type="inferred from homology"/>
<dbReference type="CDD" id="cd02440">
    <property type="entry name" value="AdoMet_MTases"/>
    <property type="match status" value="1"/>
</dbReference>
<evidence type="ECO:0000256" key="3">
    <source>
        <dbReference type="ARBA" id="ARBA00022679"/>
    </source>
</evidence>
<evidence type="ECO:0000313" key="6">
    <source>
        <dbReference type="Proteomes" id="UP001526201"/>
    </source>
</evidence>
<gene>
    <name evidence="5" type="ORF">H7J73_29665</name>
</gene>
<dbReference type="Pfam" id="PF08241">
    <property type="entry name" value="Methyltransf_11"/>
    <property type="match status" value="1"/>
</dbReference>
<organism evidence="5 6">
    <name type="scientific">Mycolicibacterium komossense</name>
    <dbReference type="NCBI Taxonomy" id="1779"/>
    <lineage>
        <taxon>Bacteria</taxon>
        <taxon>Bacillati</taxon>
        <taxon>Actinomycetota</taxon>
        <taxon>Actinomycetes</taxon>
        <taxon>Mycobacteriales</taxon>
        <taxon>Mycobacteriaceae</taxon>
        <taxon>Mycolicibacterium</taxon>
    </lineage>
</organism>
<dbReference type="EMBL" id="JACKTY010000049">
    <property type="protein sequence ID" value="MCV7230182.1"/>
    <property type="molecule type" value="Genomic_DNA"/>
</dbReference>
<keyword evidence="6" id="KW-1185">Reference proteome</keyword>
<keyword evidence="3" id="KW-0808">Transferase</keyword>
<comment type="caution">
    <text evidence="5">The sequence shown here is derived from an EMBL/GenBank/DDBJ whole genome shotgun (WGS) entry which is preliminary data.</text>
</comment>
<dbReference type="PANTHER" id="PTHR44942:SF4">
    <property type="entry name" value="METHYLTRANSFERASE TYPE 11 DOMAIN-CONTAINING PROTEIN"/>
    <property type="match status" value="1"/>
</dbReference>
<comment type="similarity">
    <text evidence="1">Belongs to the methyltransferase superfamily.</text>
</comment>
<dbReference type="InterPro" id="IPR013216">
    <property type="entry name" value="Methyltransf_11"/>
</dbReference>
<dbReference type="GO" id="GO:0008168">
    <property type="term" value="F:methyltransferase activity"/>
    <property type="evidence" value="ECO:0007669"/>
    <property type="project" value="UniProtKB-KW"/>
</dbReference>
<dbReference type="InterPro" id="IPR029063">
    <property type="entry name" value="SAM-dependent_MTases_sf"/>
</dbReference>
<reference evidence="5 6" key="1">
    <citation type="journal article" date="2022" name="BMC Genomics">
        <title>Comparative genome analysis of mycobacteria focusing on tRNA and non-coding RNA.</title>
        <authorList>
            <person name="Behra P.R.K."/>
            <person name="Pettersson B.M.F."/>
            <person name="Ramesh M."/>
            <person name="Das S."/>
            <person name="Dasgupta S."/>
            <person name="Kirsebom L.A."/>
        </authorList>
    </citation>
    <scope>NUCLEOTIDE SEQUENCE [LARGE SCALE GENOMIC DNA]</scope>
    <source>
        <strain evidence="5 6">DSM 44078</strain>
    </source>
</reference>
<dbReference type="Proteomes" id="UP001526201">
    <property type="component" value="Unassembled WGS sequence"/>
</dbReference>
<keyword evidence="2 5" id="KW-0489">Methyltransferase</keyword>